<name>A0AAV3B757_PYXAD</name>
<organism evidence="1 2">
    <name type="scientific">Pyxicephalus adspersus</name>
    <name type="common">African bullfrog</name>
    <dbReference type="NCBI Taxonomy" id="30357"/>
    <lineage>
        <taxon>Eukaryota</taxon>
        <taxon>Metazoa</taxon>
        <taxon>Chordata</taxon>
        <taxon>Craniata</taxon>
        <taxon>Vertebrata</taxon>
        <taxon>Euteleostomi</taxon>
        <taxon>Amphibia</taxon>
        <taxon>Batrachia</taxon>
        <taxon>Anura</taxon>
        <taxon>Neobatrachia</taxon>
        <taxon>Ranoidea</taxon>
        <taxon>Pyxicephalidae</taxon>
        <taxon>Pyxicephalinae</taxon>
        <taxon>Pyxicephalus</taxon>
    </lineage>
</organism>
<comment type="caution">
    <text evidence="1">The sequence shown here is derived from an EMBL/GenBank/DDBJ whole genome shotgun (WGS) entry which is preliminary data.</text>
</comment>
<proteinExistence type="predicted"/>
<evidence type="ECO:0000313" key="1">
    <source>
        <dbReference type="EMBL" id="DBA33632.1"/>
    </source>
</evidence>
<dbReference type="AlphaFoldDB" id="A0AAV3B757"/>
<gene>
    <name evidence="1" type="ORF">GDO54_001284</name>
</gene>
<reference evidence="1" key="1">
    <citation type="thesis" date="2020" institute="ProQuest LLC" country="789 East Eisenhower Parkway, Ann Arbor, MI, USA">
        <title>Comparative Genomics and Chromosome Evolution.</title>
        <authorList>
            <person name="Mudd A.B."/>
        </authorList>
    </citation>
    <scope>NUCLEOTIDE SEQUENCE</scope>
    <source>
        <strain evidence="1">1538</strain>
        <tissue evidence="1">Blood</tissue>
    </source>
</reference>
<dbReference type="EMBL" id="DYDO01000001">
    <property type="protein sequence ID" value="DBA33632.1"/>
    <property type="molecule type" value="Genomic_DNA"/>
</dbReference>
<accession>A0AAV3B757</accession>
<dbReference type="Proteomes" id="UP001181693">
    <property type="component" value="Unassembled WGS sequence"/>
</dbReference>
<protein>
    <submittedName>
        <fullName evidence="1">Uncharacterized protein</fullName>
    </submittedName>
</protein>
<keyword evidence="2" id="KW-1185">Reference proteome</keyword>
<sequence>MAITSQKAFPNCFQPIARTPPNSEGAYWVKTQVSLYIVIAQWKTNDISSPSSPVYSSIFPQMLHVQTFMYFDSKHSKVHVHAQSIDNKLFIYY</sequence>
<evidence type="ECO:0000313" key="2">
    <source>
        <dbReference type="Proteomes" id="UP001181693"/>
    </source>
</evidence>